<name>A0A6J4SS85_9ACTN</name>
<keyword evidence="1" id="KW-0472">Membrane</keyword>
<gene>
    <name evidence="2" type="ORF">AVDCRST_MAG45-1471</name>
</gene>
<evidence type="ECO:0000313" key="2">
    <source>
        <dbReference type="EMBL" id="CAA9503798.1"/>
    </source>
</evidence>
<sequence length="199" mass="20732">MIALLRGIARLVAFLLLVVLAVCALAVAVASIGGAGAGGFGLPGLAELVRLPQLADLVRGLFEQVEGSGGAQAVPALAGLGAVLVGILLLVGALWPRRERLVRLEDGDEGTLAARRRALGQVAAALAEQSRGVTATKVRVRPRRGRRGGRLEVRAVHPRSSDAKEVERQATGLLEPLTDPFSLKAKVRPRLGESGARVN</sequence>
<protein>
    <recommendedName>
        <fullName evidence="3">Alkaline shock response membrane anchor protein AmaP</fullName>
    </recommendedName>
</protein>
<organism evidence="2">
    <name type="scientific">uncultured Solirubrobacterales bacterium</name>
    <dbReference type="NCBI Taxonomy" id="768556"/>
    <lineage>
        <taxon>Bacteria</taxon>
        <taxon>Bacillati</taxon>
        <taxon>Actinomycetota</taxon>
        <taxon>Thermoleophilia</taxon>
        <taxon>Solirubrobacterales</taxon>
        <taxon>environmental samples</taxon>
    </lineage>
</organism>
<keyword evidence="1" id="KW-0812">Transmembrane</keyword>
<evidence type="ECO:0008006" key="3">
    <source>
        <dbReference type="Google" id="ProtNLM"/>
    </source>
</evidence>
<dbReference type="AlphaFoldDB" id="A0A6J4SS85"/>
<proteinExistence type="predicted"/>
<accession>A0A6J4SS85</accession>
<evidence type="ECO:0000256" key="1">
    <source>
        <dbReference type="SAM" id="Phobius"/>
    </source>
</evidence>
<feature type="transmembrane region" description="Helical" evidence="1">
    <location>
        <begin position="72"/>
        <end position="95"/>
    </location>
</feature>
<dbReference type="EMBL" id="CADCVU010000122">
    <property type="protein sequence ID" value="CAA9503798.1"/>
    <property type="molecule type" value="Genomic_DNA"/>
</dbReference>
<reference evidence="2" key="1">
    <citation type="submission" date="2020-02" db="EMBL/GenBank/DDBJ databases">
        <authorList>
            <person name="Meier V. D."/>
        </authorList>
    </citation>
    <scope>NUCLEOTIDE SEQUENCE</scope>
    <source>
        <strain evidence="2">AVDCRST_MAG45</strain>
    </source>
</reference>
<keyword evidence="1" id="KW-1133">Transmembrane helix</keyword>